<reference evidence="2 4" key="2">
    <citation type="submission" date="2018-08" db="EMBL/GenBank/DDBJ databases">
        <title>Genome of Clostridium chromiireducens C1, DSM12136.</title>
        <authorList>
            <person name="Xing M."/>
            <person name="Wei Y."/>
            <person name="Ang E.L."/>
            <person name="Zhao H."/>
            <person name="Zhang Y."/>
        </authorList>
    </citation>
    <scope>NUCLEOTIDE SEQUENCE [LARGE SCALE GENOMIC DNA]</scope>
    <source>
        <strain evidence="2 4">C1</strain>
    </source>
</reference>
<sequence>MEANIKQNNLRKNPYNNFSFWKSKIINNEDLWEGYFDSKEITKNSKIIYTGIFDLDKNILQCGWAAYPCGYSLLGFLEYVFLPTSFFSWFDRNSDDFFIPISDFDTIVSETLKYNDSNVDLNSVNSMKKSYEFISNLWNSKQNSLDVEFKNFCDSFNDVWDNDPNQRLFLKIFNNPCDIFNFIEDSIIWDSKEFIEEDISMTLDELKFACDNAVEEPLLSRRLIDILNTNAPILF</sequence>
<gene>
    <name evidence="1" type="ORF">CLCHR_34640</name>
    <name evidence="2" type="ORF">D2A34_16605</name>
</gene>
<keyword evidence="3" id="KW-1185">Reference proteome</keyword>
<proteinExistence type="predicted"/>
<accession>A0A1V4IHS5</accession>
<dbReference type="Proteomes" id="UP000265930">
    <property type="component" value="Unassembled WGS sequence"/>
</dbReference>
<evidence type="ECO:0000313" key="2">
    <source>
        <dbReference type="EMBL" id="RII33369.1"/>
    </source>
</evidence>
<dbReference type="RefSeq" id="WP_079441081.1">
    <property type="nucleotide sequence ID" value="NZ_JBLZIA010000002.1"/>
</dbReference>
<dbReference type="OrthoDB" id="1677987at2"/>
<reference evidence="1 3" key="1">
    <citation type="submission" date="2017-03" db="EMBL/GenBank/DDBJ databases">
        <title>Genome sequence of Clostridium chromiireducens DSM 23318.</title>
        <authorList>
            <person name="Poehlein A."/>
            <person name="Daniel R."/>
        </authorList>
    </citation>
    <scope>NUCLEOTIDE SEQUENCE [LARGE SCALE GENOMIC DNA]</scope>
    <source>
        <strain evidence="1 3">DSM 23318</strain>
    </source>
</reference>
<dbReference type="AlphaFoldDB" id="A0A1V4IHS5"/>
<dbReference type="EMBL" id="MZGT01000051">
    <property type="protein sequence ID" value="OPJ59486.1"/>
    <property type="molecule type" value="Genomic_DNA"/>
</dbReference>
<evidence type="ECO:0000313" key="4">
    <source>
        <dbReference type="Proteomes" id="UP000265930"/>
    </source>
</evidence>
<organism evidence="1 3">
    <name type="scientific">Clostridium chromiireducens</name>
    <dbReference type="NCBI Taxonomy" id="225345"/>
    <lineage>
        <taxon>Bacteria</taxon>
        <taxon>Bacillati</taxon>
        <taxon>Bacillota</taxon>
        <taxon>Clostridia</taxon>
        <taxon>Eubacteriales</taxon>
        <taxon>Clostridiaceae</taxon>
        <taxon>Clostridium</taxon>
    </lineage>
</organism>
<evidence type="ECO:0000313" key="1">
    <source>
        <dbReference type="EMBL" id="OPJ59486.1"/>
    </source>
</evidence>
<evidence type="ECO:0000313" key="3">
    <source>
        <dbReference type="Proteomes" id="UP000191056"/>
    </source>
</evidence>
<comment type="caution">
    <text evidence="1">The sequence shown here is derived from an EMBL/GenBank/DDBJ whole genome shotgun (WGS) entry which is preliminary data.</text>
</comment>
<name>A0A1V4IHS5_9CLOT</name>
<dbReference type="EMBL" id="QXDJ01000004">
    <property type="protein sequence ID" value="RII33369.1"/>
    <property type="molecule type" value="Genomic_DNA"/>
</dbReference>
<dbReference type="Proteomes" id="UP000191056">
    <property type="component" value="Unassembled WGS sequence"/>
</dbReference>
<protein>
    <submittedName>
        <fullName evidence="1">Uncharacterized protein</fullName>
    </submittedName>
</protein>